<dbReference type="EMBL" id="BJWL01000017">
    <property type="protein sequence ID" value="GFZ05285.1"/>
    <property type="molecule type" value="Genomic_DNA"/>
</dbReference>
<feature type="region of interest" description="Disordered" evidence="1">
    <location>
        <begin position="49"/>
        <end position="120"/>
    </location>
</feature>
<evidence type="ECO:0000256" key="2">
    <source>
        <dbReference type="SAM" id="SignalP"/>
    </source>
</evidence>
<accession>A0A7J0G3C2</accession>
<dbReference type="Proteomes" id="UP000585474">
    <property type="component" value="Unassembled WGS sequence"/>
</dbReference>
<organism evidence="3 4">
    <name type="scientific">Actinidia rufa</name>
    <dbReference type="NCBI Taxonomy" id="165716"/>
    <lineage>
        <taxon>Eukaryota</taxon>
        <taxon>Viridiplantae</taxon>
        <taxon>Streptophyta</taxon>
        <taxon>Embryophyta</taxon>
        <taxon>Tracheophyta</taxon>
        <taxon>Spermatophyta</taxon>
        <taxon>Magnoliopsida</taxon>
        <taxon>eudicotyledons</taxon>
        <taxon>Gunneridae</taxon>
        <taxon>Pentapetalae</taxon>
        <taxon>asterids</taxon>
        <taxon>Ericales</taxon>
        <taxon>Actinidiaceae</taxon>
        <taxon>Actinidia</taxon>
    </lineage>
</organism>
<feature type="signal peptide" evidence="2">
    <location>
        <begin position="1"/>
        <end position="18"/>
    </location>
</feature>
<name>A0A7J0G3C2_9ERIC</name>
<keyword evidence="2" id="KW-0732">Signal</keyword>
<gene>
    <name evidence="3" type="ORF">Acr_17g0008570</name>
</gene>
<feature type="chain" id="PRO_5029776350" description="Glycine-rich protein" evidence="2">
    <location>
        <begin position="19"/>
        <end position="166"/>
    </location>
</feature>
<feature type="compositionally biased region" description="Gly residues" evidence="1">
    <location>
        <begin position="97"/>
        <end position="120"/>
    </location>
</feature>
<protein>
    <recommendedName>
        <fullName evidence="5">Glycine-rich protein</fullName>
    </recommendedName>
</protein>
<keyword evidence="4" id="KW-1185">Reference proteome</keyword>
<feature type="compositionally biased region" description="Low complexity" evidence="1">
    <location>
        <begin position="72"/>
        <end position="89"/>
    </location>
</feature>
<evidence type="ECO:0000256" key="1">
    <source>
        <dbReference type="SAM" id="MobiDB-lite"/>
    </source>
</evidence>
<evidence type="ECO:0008006" key="5">
    <source>
        <dbReference type="Google" id="ProtNLM"/>
    </source>
</evidence>
<evidence type="ECO:0000313" key="3">
    <source>
        <dbReference type="EMBL" id="GFZ05285.1"/>
    </source>
</evidence>
<proteinExistence type="predicted"/>
<sequence>MKAYAIALIVCGSVAALALVLCCLCKCGRKKKEIKRSYVTHGVRTPLPPCANNDVERGEKPKSSTPSKDGDMVVLGDGGDVVATAADDGCISRSGGRNDGGGGGGGGRGRGGGGGGGGGIDIHHGGGDGGKYGGGCGGGCGPRGGGGGGCGGGGGGGGGCGGGHDY</sequence>
<dbReference type="AlphaFoldDB" id="A0A7J0G3C2"/>
<evidence type="ECO:0000313" key="4">
    <source>
        <dbReference type="Proteomes" id="UP000585474"/>
    </source>
</evidence>
<reference evidence="3 4" key="1">
    <citation type="submission" date="2019-07" db="EMBL/GenBank/DDBJ databases">
        <title>De Novo Assembly of kiwifruit Actinidia rufa.</title>
        <authorList>
            <person name="Sugita-Konishi S."/>
            <person name="Sato K."/>
            <person name="Mori E."/>
            <person name="Abe Y."/>
            <person name="Kisaki G."/>
            <person name="Hamano K."/>
            <person name="Suezawa K."/>
            <person name="Otani M."/>
            <person name="Fukuda T."/>
            <person name="Manabe T."/>
            <person name="Gomi K."/>
            <person name="Tabuchi M."/>
            <person name="Akimitsu K."/>
            <person name="Kataoka I."/>
        </authorList>
    </citation>
    <scope>NUCLEOTIDE SEQUENCE [LARGE SCALE GENOMIC DNA]</scope>
    <source>
        <strain evidence="4">cv. Fuchu</strain>
    </source>
</reference>
<comment type="caution">
    <text evidence="3">The sequence shown here is derived from an EMBL/GenBank/DDBJ whole genome shotgun (WGS) entry which is preliminary data.</text>
</comment>